<dbReference type="EMBL" id="VZRN01001674">
    <property type="protein sequence ID" value="NWV76378.1"/>
    <property type="molecule type" value="Genomic_DNA"/>
</dbReference>
<comment type="caution">
    <text evidence="2">The sequence shown here is derived from an EMBL/GenBank/DDBJ whole genome shotgun (WGS) entry which is preliminary data.</text>
</comment>
<sequence length="106" mass="11021">VPPQLRKGSKPPAAFASLAVRDASFKTKTCAPSTEPVWDEGFSFLIKRPHAESLELQVKEEGGQALGSLSLPLAQLVAAEGLAMDGWVPLAGGGQLLLRAQLGVSG</sequence>
<evidence type="ECO:0000313" key="2">
    <source>
        <dbReference type="EMBL" id="NWV76378.1"/>
    </source>
</evidence>
<dbReference type="Gene3D" id="2.60.40.150">
    <property type="entry name" value="C2 domain"/>
    <property type="match status" value="1"/>
</dbReference>
<dbReference type="GO" id="GO:0008429">
    <property type="term" value="F:phosphatidylethanolamine binding"/>
    <property type="evidence" value="ECO:0007669"/>
    <property type="project" value="TreeGrafter"/>
</dbReference>
<dbReference type="Pfam" id="PF00168">
    <property type="entry name" value="C2"/>
    <property type="match status" value="1"/>
</dbReference>
<evidence type="ECO:0000313" key="3">
    <source>
        <dbReference type="Proteomes" id="UP000521322"/>
    </source>
</evidence>
<dbReference type="InterPro" id="IPR051634">
    <property type="entry name" value="Extended_Synaptotagmin"/>
</dbReference>
<reference evidence="2 3" key="1">
    <citation type="submission" date="2019-09" db="EMBL/GenBank/DDBJ databases">
        <title>Bird 10,000 Genomes (B10K) Project - Family phase.</title>
        <authorList>
            <person name="Zhang G."/>
        </authorList>
    </citation>
    <scope>NUCLEOTIDE SEQUENCE [LARGE SCALE GENOMIC DNA]</scope>
    <source>
        <strain evidence="2">B10K-DU-029-49</strain>
        <tissue evidence="2">Liver</tissue>
    </source>
</reference>
<dbReference type="Proteomes" id="UP000521322">
    <property type="component" value="Unassembled WGS sequence"/>
</dbReference>
<name>A0A7K6HLI7_9PASS</name>
<feature type="non-terminal residue" evidence="2">
    <location>
        <position position="1"/>
    </location>
</feature>
<keyword evidence="3" id="KW-1185">Reference proteome</keyword>
<accession>A0A7K6HLI7</accession>
<gene>
    <name evidence="2" type="primary">Esyt1</name>
    <name evidence="2" type="ORF">DASBRO_R15977</name>
</gene>
<dbReference type="GO" id="GO:0005544">
    <property type="term" value="F:calcium-dependent phospholipid binding"/>
    <property type="evidence" value="ECO:0007669"/>
    <property type="project" value="TreeGrafter"/>
</dbReference>
<feature type="non-terminal residue" evidence="2">
    <location>
        <position position="106"/>
    </location>
</feature>
<dbReference type="GO" id="GO:0031210">
    <property type="term" value="F:phosphatidylcholine binding"/>
    <property type="evidence" value="ECO:0007669"/>
    <property type="project" value="TreeGrafter"/>
</dbReference>
<protein>
    <submittedName>
        <fullName evidence="2">ESYT1 protein</fullName>
    </submittedName>
</protein>
<dbReference type="GO" id="GO:0005789">
    <property type="term" value="C:endoplasmic reticulum membrane"/>
    <property type="evidence" value="ECO:0007669"/>
    <property type="project" value="TreeGrafter"/>
</dbReference>
<dbReference type="PANTHER" id="PTHR45761">
    <property type="entry name" value="EXTENDED SYNAPTOTAGMIN-LIKE PROTEIN 2, ISOFORM C"/>
    <property type="match status" value="1"/>
</dbReference>
<dbReference type="GO" id="GO:0005509">
    <property type="term" value="F:calcium ion binding"/>
    <property type="evidence" value="ECO:0007669"/>
    <property type="project" value="TreeGrafter"/>
</dbReference>
<dbReference type="SUPFAM" id="SSF49562">
    <property type="entry name" value="C2 domain (Calcium/lipid-binding domain, CaLB)"/>
    <property type="match status" value="1"/>
</dbReference>
<evidence type="ECO:0000259" key="1">
    <source>
        <dbReference type="PROSITE" id="PS50004"/>
    </source>
</evidence>
<dbReference type="PROSITE" id="PS50004">
    <property type="entry name" value="C2"/>
    <property type="match status" value="1"/>
</dbReference>
<dbReference type="AlphaFoldDB" id="A0A7K6HLI7"/>
<dbReference type="InterPro" id="IPR000008">
    <property type="entry name" value="C2_dom"/>
</dbReference>
<organism evidence="2 3">
    <name type="scientific">Dasyornis broadbenti</name>
    <name type="common">rufous bristle-bird</name>
    <dbReference type="NCBI Taxonomy" id="243059"/>
    <lineage>
        <taxon>Eukaryota</taxon>
        <taxon>Metazoa</taxon>
        <taxon>Chordata</taxon>
        <taxon>Craniata</taxon>
        <taxon>Vertebrata</taxon>
        <taxon>Euteleostomi</taxon>
        <taxon>Archelosauria</taxon>
        <taxon>Archosauria</taxon>
        <taxon>Dinosauria</taxon>
        <taxon>Saurischia</taxon>
        <taxon>Theropoda</taxon>
        <taxon>Coelurosauria</taxon>
        <taxon>Aves</taxon>
        <taxon>Neognathae</taxon>
        <taxon>Neoaves</taxon>
        <taxon>Telluraves</taxon>
        <taxon>Australaves</taxon>
        <taxon>Passeriformes</taxon>
        <taxon>Meliphagoidea</taxon>
        <taxon>Dasyornithidae</taxon>
        <taxon>Dasyornis</taxon>
    </lineage>
</organism>
<feature type="domain" description="C2" evidence="1">
    <location>
        <begin position="1"/>
        <end position="92"/>
    </location>
</feature>
<dbReference type="PANTHER" id="PTHR45761:SF1">
    <property type="entry name" value="EXTENDED SYNAPTOTAGMIN-LIKE PROTEIN 2, ISOFORM C"/>
    <property type="match status" value="1"/>
</dbReference>
<proteinExistence type="predicted"/>
<dbReference type="GO" id="GO:0035091">
    <property type="term" value="F:phosphatidylinositol binding"/>
    <property type="evidence" value="ECO:0007669"/>
    <property type="project" value="TreeGrafter"/>
</dbReference>
<dbReference type="InterPro" id="IPR035892">
    <property type="entry name" value="C2_domain_sf"/>
</dbReference>